<protein>
    <recommendedName>
        <fullName evidence="1">Rho-GAP domain-containing protein</fullName>
    </recommendedName>
</protein>
<dbReference type="Proteomes" id="UP000499080">
    <property type="component" value="Unassembled WGS sequence"/>
</dbReference>
<dbReference type="EMBL" id="BGPR01270552">
    <property type="protein sequence ID" value="GBM97243.1"/>
    <property type="molecule type" value="Genomic_DNA"/>
</dbReference>
<dbReference type="InterPro" id="IPR008936">
    <property type="entry name" value="Rho_GTPase_activation_prot"/>
</dbReference>
<reference evidence="3 4" key="1">
    <citation type="journal article" date="2019" name="Sci. Rep.">
        <title>Orb-weaving spider Araneus ventricosus genome elucidates the spidroin gene catalogue.</title>
        <authorList>
            <person name="Kono N."/>
            <person name="Nakamura H."/>
            <person name="Ohtoshi R."/>
            <person name="Moran D.A.P."/>
            <person name="Shinohara A."/>
            <person name="Yoshida Y."/>
            <person name="Fujiwara M."/>
            <person name="Mori M."/>
            <person name="Tomita M."/>
            <person name="Arakawa K."/>
        </authorList>
    </citation>
    <scope>NUCLEOTIDE SEQUENCE [LARGE SCALE GENOMIC DNA]</scope>
</reference>
<dbReference type="Gene3D" id="1.10.555.10">
    <property type="entry name" value="Rho GTPase activation protein"/>
    <property type="match status" value="1"/>
</dbReference>
<comment type="caution">
    <text evidence="3">The sequence shown here is derived from an EMBL/GenBank/DDBJ whole genome shotgun (WGS) entry which is preliminary data.</text>
</comment>
<dbReference type="PANTHER" id="PTHR46199:SF3">
    <property type="entry name" value="RAC GTPASE-ACTIVATING PROTEIN 1"/>
    <property type="match status" value="1"/>
</dbReference>
<dbReference type="PROSITE" id="PS50238">
    <property type="entry name" value="RHOGAP"/>
    <property type="match status" value="1"/>
</dbReference>
<dbReference type="PANTHER" id="PTHR46199">
    <property type="entry name" value="RAC GTPASE-ACTIVATING PROTEIN 1"/>
    <property type="match status" value="1"/>
</dbReference>
<evidence type="ECO:0000313" key="2">
    <source>
        <dbReference type="EMBL" id="GBM96985.1"/>
    </source>
</evidence>
<dbReference type="GO" id="GO:0007266">
    <property type="term" value="P:Rho protein signal transduction"/>
    <property type="evidence" value="ECO:0007669"/>
    <property type="project" value="TreeGrafter"/>
</dbReference>
<evidence type="ECO:0000313" key="3">
    <source>
        <dbReference type="EMBL" id="GBM97243.1"/>
    </source>
</evidence>
<proteinExistence type="predicted"/>
<dbReference type="InterPro" id="IPR000198">
    <property type="entry name" value="RhoGAP_dom"/>
</dbReference>
<sequence length="68" mass="7722">STVSDFTSSTSSMIPSLIIHCVNEIESRGLKDVGLYRIPAVERDVKEVKEKLLKGKNLIKLVCMKFYY</sequence>
<dbReference type="GO" id="GO:0097149">
    <property type="term" value="C:centralspindlin complex"/>
    <property type="evidence" value="ECO:0007669"/>
    <property type="project" value="TreeGrafter"/>
</dbReference>
<dbReference type="GO" id="GO:0051233">
    <property type="term" value="C:spindle midzone"/>
    <property type="evidence" value="ECO:0007669"/>
    <property type="project" value="TreeGrafter"/>
</dbReference>
<dbReference type="Pfam" id="PF00620">
    <property type="entry name" value="RhoGAP"/>
    <property type="match status" value="1"/>
</dbReference>
<name>A0A4Y2K3I3_ARAVE</name>
<evidence type="ECO:0000313" key="4">
    <source>
        <dbReference type="Proteomes" id="UP000499080"/>
    </source>
</evidence>
<dbReference type="GO" id="GO:0032154">
    <property type="term" value="C:cleavage furrow"/>
    <property type="evidence" value="ECO:0007669"/>
    <property type="project" value="TreeGrafter"/>
</dbReference>
<dbReference type="AlphaFoldDB" id="A0A4Y2K3I3"/>
<dbReference type="SUPFAM" id="SSF48350">
    <property type="entry name" value="GTPase activation domain, GAP"/>
    <property type="match status" value="1"/>
</dbReference>
<dbReference type="GO" id="GO:0005634">
    <property type="term" value="C:nucleus"/>
    <property type="evidence" value="ECO:0007669"/>
    <property type="project" value="TreeGrafter"/>
</dbReference>
<evidence type="ECO:0000259" key="1">
    <source>
        <dbReference type="PROSITE" id="PS50238"/>
    </source>
</evidence>
<feature type="domain" description="Rho-GAP" evidence="1">
    <location>
        <begin position="1"/>
        <end position="68"/>
    </location>
</feature>
<organism evidence="3 4">
    <name type="scientific">Araneus ventricosus</name>
    <name type="common">Orbweaver spider</name>
    <name type="synonym">Epeira ventricosa</name>
    <dbReference type="NCBI Taxonomy" id="182803"/>
    <lineage>
        <taxon>Eukaryota</taxon>
        <taxon>Metazoa</taxon>
        <taxon>Ecdysozoa</taxon>
        <taxon>Arthropoda</taxon>
        <taxon>Chelicerata</taxon>
        <taxon>Arachnida</taxon>
        <taxon>Araneae</taxon>
        <taxon>Araneomorphae</taxon>
        <taxon>Entelegynae</taxon>
        <taxon>Araneoidea</taxon>
        <taxon>Araneidae</taxon>
        <taxon>Araneus</taxon>
    </lineage>
</organism>
<feature type="non-terminal residue" evidence="3">
    <location>
        <position position="1"/>
    </location>
</feature>
<dbReference type="EMBL" id="BGPR01270457">
    <property type="protein sequence ID" value="GBM96985.1"/>
    <property type="molecule type" value="Genomic_DNA"/>
</dbReference>
<dbReference type="GO" id="GO:0005096">
    <property type="term" value="F:GTPase activator activity"/>
    <property type="evidence" value="ECO:0007669"/>
    <property type="project" value="TreeGrafter"/>
</dbReference>
<dbReference type="GO" id="GO:0030496">
    <property type="term" value="C:midbody"/>
    <property type="evidence" value="ECO:0007669"/>
    <property type="project" value="TreeGrafter"/>
</dbReference>
<gene>
    <name evidence="3" type="ORF">AVEN_175011_1</name>
    <name evidence="2" type="ORF">AVEN_197134_1</name>
</gene>
<accession>A0A4Y2K3I3</accession>
<dbReference type="GO" id="GO:0051256">
    <property type="term" value="P:mitotic spindle midzone assembly"/>
    <property type="evidence" value="ECO:0007669"/>
    <property type="project" value="TreeGrafter"/>
</dbReference>
<dbReference type="GO" id="GO:0000281">
    <property type="term" value="P:mitotic cytokinesis"/>
    <property type="evidence" value="ECO:0007669"/>
    <property type="project" value="TreeGrafter"/>
</dbReference>
<keyword evidence="4" id="KW-1185">Reference proteome</keyword>